<dbReference type="EMBL" id="JAYFUL010000001">
    <property type="protein sequence ID" value="MEA5256155.1"/>
    <property type="molecule type" value="Genomic_DNA"/>
</dbReference>
<reference evidence="2 3" key="1">
    <citation type="submission" date="2023-12" db="EMBL/GenBank/DDBJ databases">
        <title>Novel species of the genus Arcicella isolated from rivers.</title>
        <authorList>
            <person name="Lu H."/>
        </authorList>
    </citation>
    <scope>NUCLEOTIDE SEQUENCE [LARGE SCALE GENOMIC DNA]</scope>
    <source>
        <strain evidence="2 3">LMG 21963</strain>
    </source>
</reference>
<organism evidence="2 3">
    <name type="scientific">Arcicella aquatica</name>
    <dbReference type="NCBI Taxonomy" id="217141"/>
    <lineage>
        <taxon>Bacteria</taxon>
        <taxon>Pseudomonadati</taxon>
        <taxon>Bacteroidota</taxon>
        <taxon>Cytophagia</taxon>
        <taxon>Cytophagales</taxon>
        <taxon>Flectobacillaceae</taxon>
        <taxon>Arcicella</taxon>
    </lineage>
</organism>
<dbReference type="RefSeq" id="WP_323245984.1">
    <property type="nucleotide sequence ID" value="NZ_JAYFUL010000001.1"/>
</dbReference>
<keyword evidence="1" id="KW-0812">Transmembrane</keyword>
<evidence type="ECO:0000256" key="1">
    <source>
        <dbReference type="SAM" id="Phobius"/>
    </source>
</evidence>
<accession>A0ABU5QGG6</accession>
<proteinExistence type="predicted"/>
<keyword evidence="1" id="KW-1133">Transmembrane helix</keyword>
<keyword evidence="3" id="KW-1185">Reference proteome</keyword>
<feature type="transmembrane region" description="Helical" evidence="1">
    <location>
        <begin position="92"/>
        <end position="110"/>
    </location>
</feature>
<gene>
    <name evidence="2" type="ORF">VB264_00060</name>
</gene>
<evidence type="ECO:0000313" key="3">
    <source>
        <dbReference type="Proteomes" id="UP001304671"/>
    </source>
</evidence>
<dbReference type="Proteomes" id="UP001304671">
    <property type="component" value="Unassembled WGS sequence"/>
</dbReference>
<evidence type="ECO:0000313" key="2">
    <source>
        <dbReference type="EMBL" id="MEA5256155.1"/>
    </source>
</evidence>
<feature type="transmembrane region" description="Helical" evidence="1">
    <location>
        <begin position="153"/>
        <end position="173"/>
    </location>
</feature>
<protein>
    <recommendedName>
        <fullName evidence="4">DUF4234 domain-containing protein</fullName>
    </recommendedName>
</protein>
<feature type="transmembrane region" description="Helical" evidence="1">
    <location>
        <begin position="25"/>
        <end position="42"/>
    </location>
</feature>
<sequence>MENTEEVLAKNDNVEIQYIISTKKFIILSIFTFGFYITWWHYKAWRFFNQKDQLDIMPAIRATNGVFFIYSILRMILKFAQEKGYSKKYPSALYSLVFIILVLPSLPPLYFSLPEILSLILLIQPFQALNFAKRQSNDLRVIEQTNFNRRQKALLFIGGWCWISIIAETFLNIN</sequence>
<comment type="caution">
    <text evidence="2">The sequence shown here is derived from an EMBL/GenBank/DDBJ whole genome shotgun (WGS) entry which is preliminary data.</text>
</comment>
<feature type="transmembrane region" description="Helical" evidence="1">
    <location>
        <begin position="116"/>
        <end position="132"/>
    </location>
</feature>
<name>A0ABU5QGG6_9BACT</name>
<evidence type="ECO:0008006" key="4">
    <source>
        <dbReference type="Google" id="ProtNLM"/>
    </source>
</evidence>
<keyword evidence="1" id="KW-0472">Membrane</keyword>
<feature type="transmembrane region" description="Helical" evidence="1">
    <location>
        <begin position="62"/>
        <end position="80"/>
    </location>
</feature>